<comment type="caution">
    <text evidence="1">The sequence shown here is derived from an EMBL/GenBank/DDBJ whole genome shotgun (WGS) entry which is preliminary data.</text>
</comment>
<reference evidence="1 2" key="1">
    <citation type="submission" date="2015-12" db="EMBL/GenBank/DDBJ databases">
        <title>Draft genome sequence of Moniliophthora roreri, the causal agent of frosty pod rot of cacao.</title>
        <authorList>
            <person name="Aime M.C."/>
            <person name="Diaz-Valderrama J.R."/>
            <person name="Kijpornyongpan T."/>
            <person name="Phillips-Mora W."/>
        </authorList>
    </citation>
    <scope>NUCLEOTIDE SEQUENCE [LARGE SCALE GENOMIC DNA]</scope>
    <source>
        <strain evidence="1 2">MCA 2952</strain>
    </source>
</reference>
<gene>
    <name evidence="1" type="ORF">WG66_397</name>
</gene>
<evidence type="ECO:0000313" key="2">
    <source>
        <dbReference type="Proteomes" id="UP000054988"/>
    </source>
</evidence>
<accession>A0A0W0GEU1</accession>
<evidence type="ECO:0000313" key="1">
    <source>
        <dbReference type="EMBL" id="KTB47026.1"/>
    </source>
</evidence>
<proteinExistence type="predicted"/>
<dbReference type="Proteomes" id="UP000054988">
    <property type="component" value="Unassembled WGS sequence"/>
</dbReference>
<protein>
    <submittedName>
        <fullName evidence="1">Uncharacterized protein</fullName>
    </submittedName>
</protein>
<organism evidence="1 2">
    <name type="scientific">Moniliophthora roreri</name>
    <name type="common">Frosty pod rot fungus</name>
    <name type="synonym">Monilia roreri</name>
    <dbReference type="NCBI Taxonomy" id="221103"/>
    <lineage>
        <taxon>Eukaryota</taxon>
        <taxon>Fungi</taxon>
        <taxon>Dikarya</taxon>
        <taxon>Basidiomycota</taxon>
        <taxon>Agaricomycotina</taxon>
        <taxon>Agaricomycetes</taxon>
        <taxon>Agaricomycetidae</taxon>
        <taxon>Agaricales</taxon>
        <taxon>Marasmiineae</taxon>
        <taxon>Marasmiaceae</taxon>
        <taxon>Moniliophthora</taxon>
    </lineage>
</organism>
<dbReference type="EMBL" id="LATX01000162">
    <property type="protein sequence ID" value="KTB47026.1"/>
    <property type="molecule type" value="Genomic_DNA"/>
</dbReference>
<dbReference type="AlphaFoldDB" id="A0A0W0GEU1"/>
<sequence>MSSPFRFRRRNRVGVQNISITNIHQQVPLDIKPPSSRALSPATPVSISGTIAETLPLPTPQLWYARLVPGSQLMDGSSGRIMLWEAKQNWWVGMQDRLATQEVCKRSGIHRTELSRTIIPGLAIRRHPITVDCSSLRHLAILKACCSRHTRTLLGSASSIEWSQGSNAVPRPLKRLVQDLVTKGNVFR</sequence>
<name>A0A0W0GEU1_MONRR</name>